<evidence type="ECO:0000256" key="2">
    <source>
        <dbReference type="ARBA" id="ARBA00022499"/>
    </source>
</evidence>
<feature type="domain" description="Autophagy protein ATG5 alpha-helical bundle region" evidence="7">
    <location>
        <begin position="126"/>
        <end position="177"/>
    </location>
</feature>
<dbReference type="Gene3D" id="3.10.20.90">
    <property type="entry name" value="Phosphatidylinositol 3-kinase Catalytic Subunit, Chain A, domain 1"/>
    <property type="match status" value="1"/>
</dbReference>
<evidence type="ECO:0000313" key="9">
    <source>
        <dbReference type="EMBL" id="KAL0478930.1"/>
    </source>
</evidence>
<comment type="function">
    <text evidence="5">Involved in autophagic vesicle formation.</text>
</comment>
<evidence type="ECO:0000256" key="1">
    <source>
        <dbReference type="ARBA" id="ARBA00006910"/>
    </source>
</evidence>
<feature type="domain" description="Autophagy protein ATG5 UblB" evidence="6">
    <location>
        <begin position="189"/>
        <end position="266"/>
    </location>
</feature>
<dbReference type="Proteomes" id="UP001431209">
    <property type="component" value="Unassembled WGS sequence"/>
</dbReference>
<dbReference type="PANTHER" id="PTHR13040:SF2">
    <property type="entry name" value="AUTOPHAGY PROTEIN 5"/>
    <property type="match status" value="1"/>
</dbReference>
<reference evidence="9 10" key="1">
    <citation type="submission" date="2024-03" db="EMBL/GenBank/DDBJ databases">
        <title>The Acrasis kona genome and developmental transcriptomes reveal deep origins of eukaryotic multicellular pathways.</title>
        <authorList>
            <person name="Sheikh S."/>
            <person name="Fu C.-J."/>
            <person name="Brown M.W."/>
            <person name="Baldauf S.L."/>
        </authorList>
    </citation>
    <scope>NUCLEOTIDE SEQUENCE [LARGE SCALE GENOMIC DNA]</scope>
    <source>
        <strain evidence="9 10">ATCC MYA-3509</strain>
    </source>
</reference>
<proteinExistence type="inferred from homology"/>
<dbReference type="Gene3D" id="1.10.246.190">
    <property type="entry name" value="Autophagy protein Apg5, helix rich domain"/>
    <property type="match status" value="1"/>
</dbReference>
<dbReference type="GO" id="GO:0034274">
    <property type="term" value="C:Atg12-Atg5-Atg16 complex"/>
    <property type="evidence" value="ECO:0007669"/>
    <property type="project" value="TreeGrafter"/>
</dbReference>
<keyword evidence="4 5" id="KW-0072">Autophagy</keyword>
<evidence type="ECO:0000256" key="3">
    <source>
        <dbReference type="ARBA" id="ARBA00022843"/>
    </source>
</evidence>
<dbReference type="InterPro" id="IPR048940">
    <property type="entry name" value="ATG5_HBR"/>
</dbReference>
<dbReference type="Pfam" id="PF04106">
    <property type="entry name" value="ATG5_UblB"/>
    <property type="match status" value="1"/>
</dbReference>
<dbReference type="Gene3D" id="3.10.20.620">
    <property type="match status" value="1"/>
</dbReference>
<dbReference type="EMBL" id="JAOPGA020000481">
    <property type="protein sequence ID" value="KAL0478930.1"/>
    <property type="molecule type" value="Genomic_DNA"/>
</dbReference>
<comment type="subunit">
    <text evidence="5">Conjugated with ATG12.</text>
</comment>
<feature type="domain" description="Autophagy protein ATG5 UblA" evidence="8">
    <location>
        <begin position="16"/>
        <end position="110"/>
    </location>
</feature>
<dbReference type="GO" id="GO:0005776">
    <property type="term" value="C:autophagosome"/>
    <property type="evidence" value="ECO:0007669"/>
    <property type="project" value="TreeGrafter"/>
</dbReference>
<evidence type="ECO:0000256" key="5">
    <source>
        <dbReference type="RuleBase" id="RU361202"/>
    </source>
</evidence>
<dbReference type="AlphaFoldDB" id="A0AAW2YP68"/>
<dbReference type="GO" id="GO:0000422">
    <property type="term" value="P:autophagy of mitochondrion"/>
    <property type="evidence" value="ECO:0007669"/>
    <property type="project" value="TreeGrafter"/>
</dbReference>
<dbReference type="InterPro" id="IPR007239">
    <property type="entry name" value="Atg5"/>
</dbReference>
<dbReference type="GO" id="GO:0061908">
    <property type="term" value="C:phagophore"/>
    <property type="evidence" value="ECO:0007669"/>
    <property type="project" value="TreeGrafter"/>
</dbReference>
<dbReference type="Pfam" id="PF20637">
    <property type="entry name" value="ATG5_HBR"/>
    <property type="match status" value="1"/>
</dbReference>
<evidence type="ECO:0000313" key="10">
    <source>
        <dbReference type="Proteomes" id="UP001431209"/>
    </source>
</evidence>
<dbReference type="InterPro" id="IPR042527">
    <property type="entry name" value="Atg5_UblA_dom_sf"/>
</dbReference>
<evidence type="ECO:0000259" key="7">
    <source>
        <dbReference type="Pfam" id="PF20637"/>
    </source>
</evidence>
<dbReference type="GO" id="GO:0019776">
    <property type="term" value="F:Atg8-family ligase activity"/>
    <property type="evidence" value="ECO:0007669"/>
    <property type="project" value="TreeGrafter"/>
</dbReference>
<sequence>MTNTDIIRDSEVRRQIWKGAIPLLINISSHEITSLQTPYPFYVMIPRQSYLPTLGESVRNHFVDYVSTFNKSDLWFECQGEVLKWNLPVGVLFDVHNTSHNLPWSITVHFNAFPTDKIYKCLSESDVIWTYLNTLKEAMYLQYNNVNSIMMLSKNDQTKLWEAIKDNKLNDYDETKEQFKADGTLKLHPIRIVYELNKEVKNELVPLSDEEVKAETLGSFLQKVKPNRDVERTNVVVQGIKPSLETPLDWLIDACSHPDQFLYICLTNVINLN</sequence>
<dbReference type="Pfam" id="PF20638">
    <property type="entry name" value="ATG5_UblA"/>
    <property type="match status" value="1"/>
</dbReference>
<comment type="subcellular location">
    <subcellularLocation>
        <location evidence="5">Preautophagosomal structure membrane</location>
        <topology evidence="5">Peripheral membrane protein</topology>
    </subcellularLocation>
</comment>
<keyword evidence="3 5" id="KW-0832">Ubl conjugation</keyword>
<evidence type="ECO:0000259" key="6">
    <source>
        <dbReference type="Pfam" id="PF04106"/>
    </source>
</evidence>
<name>A0AAW2YP68_9EUKA</name>
<dbReference type="GO" id="GO:0034727">
    <property type="term" value="P:piecemeal microautophagy of the nucleus"/>
    <property type="evidence" value="ECO:0007669"/>
    <property type="project" value="TreeGrafter"/>
</dbReference>
<dbReference type="InterPro" id="IPR048318">
    <property type="entry name" value="ATG5_UblB"/>
</dbReference>
<gene>
    <name evidence="9" type="ORF">AKO1_007829</name>
</gene>
<dbReference type="GO" id="GO:0034045">
    <property type="term" value="C:phagophore assembly site membrane"/>
    <property type="evidence" value="ECO:0007669"/>
    <property type="project" value="UniProtKB-SubCell"/>
</dbReference>
<dbReference type="GO" id="GO:0006995">
    <property type="term" value="P:cellular response to nitrogen starvation"/>
    <property type="evidence" value="ECO:0007669"/>
    <property type="project" value="TreeGrafter"/>
</dbReference>
<dbReference type="InterPro" id="IPR048939">
    <property type="entry name" value="ATG5_UblA"/>
</dbReference>
<keyword evidence="5" id="KW-0472">Membrane</keyword>
<organism evidence="9 10">
    <name type="scientific">Acrasis kona</name>
    <dbReference type="NCBI Taxonomy" id="1008807"/>
    <lineage>
        <taxon>Eukaryota</taxon>
        <taxon>Discoba</taxon>
        <taxon>Heterolobosea</taxon>
        <taxon>Tetramitia</taxon>
        <taxon>Eutetramitia</taxon>
        <taxon>Acrasidae</taxon>
        <taxon>Acrasis</taxon>
    </lineage>
</organism>
<evidence type="ECO:0000259" key="8">
    <source>
        <dbReference type="Pfam" id="PF20638"/>
    </source>
</evidence>
<keyword evidence="10" id="KW-1185">Reference proteome</keyword>
<comment type="caution">
    <text evidence="9">The sequence shown here is derived from an EMBL/GenBank/DDBJ whole genome shotgun (WGS) entry which is preliminary data.</text>
</comment>
<comment type="similarity">
    <text evidence="1 5">Belongs to the ATG5 family.</text>
</comment>
<dbReference type="GO" id="GO:0044233">
    <property type="term" value="C:mitochondria-associated endoplasmic reticulum membrane contact site"/>
    <property type="evidence" value="ECO:0007669"/>
    <property type="project" value="TreeGrafter"/>
</dbReference>
<dbReference type="PANTHER" id="PTHR13040">
    <property type="entry name" value="AUTOPHAGY PROTEIN 5"/>
    <property type="match status" value="1"/>
</dbReference>
<accession>A0AAW2YP68</accession>
<dbReference type="InterPro" id="IPR042526">
    <property type="entry name" value="Atg5_HR"/>
</dbReference>
<protein>
    <recommendedName>
        <fullName evidence="5">Autophagy protein 5</fullName>
    </recommendedName>
</protein>
<evidence type="ECO:0000256" key="4">
    <source>
        <dbReference type="ARBA" id="ARBA00023006"/>
    </source>
</evidence>
<keyword evidence="2 5" id="KW-1017">Isopeptide bond</keyword>